<sequence length="45" mass="4752">MTALADGHELLHHLLADLLVKGLIVLAAVLVLVVGAVLIWKKAGR</sequence>
<keyword evidence="1" id="KW-1133">Transmembrane helix</keyword>
<name>A0ABP6V035_9PSEU</name>
<comment type="caution">
    <text evidence="2">The sequence shown here is derived from an EMBL/GenBank/DDBJ whole genome shotgun (WGS) entry which is preliminary data.</text>
</comment>
<organism evidence="2 3">
    <name type="scientific">Amycolatopsis ultiminotia</name>
    <dbReference type="NCBI Taxonomy" id="543629"/>
    <lineage>
        <taxon>Bacteria</taxon>
        <taxon>Bacillati</taxon>
        <taxon>Actinomycetota</taxon>
        <taxon>Actinomycetes</taxon>
        <taxon>Pseudonocardiales</taxon>
        <taxon>Pseudonocardiaceae</taxon>
        <taxon>Amycolatopsis</taxon>
    </lineage>
</organism>
<keyword evidence="1" id="KW-0472">Membrane</keyword>
<evidence type="ECO:0000313" key="2">
    <source>
        <dbReference type="EMBL" id="GAA3524053.1"/>
    </source>
</evidence>
<proteinExistence type="predicted"/>
<feature type="transmembrane region" description="Helical" evidence="1">
    <location>
        <begin position="18"/>
        <end position="40"/>
    </location>
</feature>
<evidence type="ECO:0000256" key="1">
    <source>
        <dbReference type="SAM" id="Phobius"/>
    </source>
</evidence>
<gene>
    <name evidence="2" type="ORF">GCM10022222_02980</name>
</gene>
<keyword evidence="1" id="KW-0812">Transmembrane</keyword>
<evidence type="ECO:0000313" key="3">
    <source>
        <dbReference type="Proteomes" id="UP001500689"/>
    </source>
</evidence>
<dbReference type="RefSeq" id="WP_344854390.1">
    <property type="nucleotide sequence ID" value="NZ_BAAAZN010000001.1"/>
</dbReference>
<protein>
    <submittedName>
        <fullName evidence="2">Uncharacterized protein</fullName>
    </submittedName>
</protein>
<dbReference type="Proteomes" id="UP001500689">
    <property type="component" value="Unassembled WGS sequence"/>
</dbReference>
<dbReference type="EMBL" id="BAAAZN010000001">
    <property type="protein sequence ID" value="GAA3524053.1"/>
    <property type="molecule type" value="Genomic_DNA"/>
</dbReference>
<reference evidence="3" key="1">
    <citation type="journal article" date="2019" name="Int. J. Syst. Evol. Microbiol.">
        <title>The Global Catalogue of Microorganisms (GCM) 10K type strain sequencing project: providing services to taxonomists for standard genome sequencing and annotation.</title>
        <authorList>
            <consortium name="The Broad Institute Genomics Platform"/>
            <consortium name="The Broad Institute Genome Sequencing Center for Infectious Disease"/>
            <person name="Wu L."/>
            <person name="Ma J."/>
        </authorList>
    </citation>
    <scope>NUCLEOTIDE SEQUENCE [LARGE SCALE GENOMIC DNA]</scope>
    <source>
        <strain evidence="3">JCM 16898</strain>
    </source>
</reference>
<accession>A0ABP6V035</accession>
<keyword evidence="3" id="KW-1185">Reference proteome</keyword>